<dbReference type="EMBL" id="KZ613912">
    <property type="protein sequence ID" value="PMD51439.1"/>
    <property type="molecule type" value="Genomic_DNA"/>
</dbReference>
<dbReference type="Pfam" id="PF00400">
    <property type="entry name" value="WD40"/>
    <property type="match status" value="1"/>
</dbReference>
<keyword evidence="3" id="KW-1185">Reference proteome</keyword>
<name>A0A2J6SKZ3_9HELO</name>
<feature type="region of interest" description="Disordered" evidence="1">
    <location>
        <begin position="821"/>
        <end position="870"/>
    </location>
</feature>
<organism evidence="2 3">
    <name type="scientific">Hyaloscypha bicolor E</name>
    <dbReference type="NCBI Taxonomy" id="1095630"/>
    <lineage>
        <taxon>Eukaryota</taxon>
        <taxon>Fungi</taxon>
        <taxon>Dikarya</taxon>
        <taxon>Ascomycota</taxon>
        <taxon>Pezizomycotina</taxon>
        <taxon>Leotiomycetes</taxon>
        <taxon>Helotiales</taxon>
        <taxon>Hyaloscyphaceae</taxon>
        <taxon>Hyaloscypha</taxon>
        <taxon>Hyaloscypha bicolor</taxon>
    </lineage>
</organism>
<dbReference type="OrthoDB" id="8883818at2759"/>
<feature type="region of interest" description="Disordered" evidence="1">
    <location>
        <begin position="654"/>
        <end position="673"/>
    </location>
</feature>
<dbReference type="Proteomes" id="UP000235371">
    <property type="component" value="Unassembled WGS sequence"/>
</dbReference>
<dbReference type="GO" id="GO:0032040">
    <property type="term" value="C:small-subunit processome"/>
    <property type="evidence" value="ECO:0007669"/>
    <property type="project" value="TreeGrafter"/>
</dbReference>
<dbReference type="InterPro" id="IPR001680">
    <property type="entry name" value="WD40_rpt"/>
</dbReference>
<dbReference type="GeneID" id="36584284"/>
<feature type="region of interest" description="Disordered" evidence="1">
    <location>
        <begin position="582"/>
        <end position="620"/>
    </location>
</feature>
<dbReference type="GO" id="GO:0000462">
    <property type="term" value="P:maturation of SSU-rRNA from tricistronic rRNA transcript (SSU-rRNA, 5.8S rRNA, LSU-rRNA)"/>
    <property type="evidence" value="ECO:0007669"/>
    <property type="project" value="InterPro"/>
</dbReference>
<evidence type="ECO:0000313" key="3">
    <source>
        <dbReference type="Proteomes" id="UP000235371"/>
    </source>
</evidence>
<accession>A0A2J6SKZ3</accession>
<gene>
    <name evidence="2" type="ORF">K444DRAFT_546224</name>
</gene>
<dbReference type="SUPFAM" id="SSF50978">
    <property type="entry name" value="WD40 repeat-like"/>
    <property type="match status" value="2"/>
</dbReference>
<dbReference type="InParanoid" id="A0A2J6SKZ3"/>
<evidence type="ECO:0000256" key="1">
    <source>
        <dbReference type="SAM" id="MobiDB-lite"/>
    </source>
</evidence>
<dbReference type="RefSeq" id="XP_024728343.1">
    <property type="nucleotide sequence ID" value="XM_024876205.1"/>
</dbReference>
<dbReference type="GO" id="GO:0003723">
    <property type="term" value="F:RNA binding"/>
    <property type="evidence" value="ECO:0007669"/>
    <property type="project" value="TreeGrafter"/>
</dbReference>
<protein>
    <submittedName>
        <fullName evidence="2">WD40 repeat-like protein</fullName>
    </submittedName>
</protein>
<dbReference type="FunCoup" id="A0A2J6SKZ3">
    <property type="interactions" value="914"/>
</dbReference>
<dbReference type="Gene3D" id="2.130.10.10">
    <property type="entry name" value="YVTN repeat-like/Quinoprotein amine dehydrogenase"/>
    <property type="match status" value="3"/>
</dbReference>
<proteinExistence type="predicted"/>
<dbReference type="AlphaFoldDB" id="A0A2J6SKZ3"/>
<dbReference type="SMART" id="SM00320">
    <property type="entry name" value="WD40"/>
    <property type="match status" value="6"/>
</dbReference>
<evidence type="ECO:0000313" key="2">
    <source>
        <dbReference type="EMBL" id="PMD51439.1"/>
    </source>
</evidence>
<dbReference type="PANTHER" id="PTHR44163">
    <property type="entry name" value="U3 SMALL NUCLEOLAR RNA-ASSOCIATED PROTEIN 4 HOMOLOG"/>
    <property type="match status" value="1"/>
</dbReference>
<dbReference type="STRING" id="1095630.A0A2J6SKZ3"/>
<feature type="compositionally biased region" description="Polar residues" evidence="1">
    <location>
        <begin position="654"/>
        <end position="671"/>
    </location>
</feature>
<feature type="region of interest" description="Disordered" evidence="1">
    <location>
        <begin position="755"/>
        <end position="803"/>
    </location>
</feature>
<feature type="compositionally biased region" description="Acidic residues" evidence="1">
    <location>
        <begin position="601"/>
        <end position="610"/>
    </location>
</feature>
<dbReference type="InterPro" id="IPR036322">
    <property type="entry name" value="WD40_repeat_dom_sf"/>
</dbReference>
<reference evidence="2 3" key="1">
    <citation type="submission" date="2016-04" db="EMBL/GenBank/DDBJ databases">
        <title>A degradative enzymes factory behind the ericoid mycorrhizal symbiosis.</title>
        <authorList>
            <consortium name="DOE Joint Genome Institute"/>
            <person name="Martino E."/>
            <person name="Morin E."/>
            <person name="Grelet G."/>
            <person name="Kuo A."/>
            <person name="Kohler A."/>
            <person name="Daghino S."/>
            <person name="Barry K."/>
            <person name="Choi C."/>
            <person name="Cichocki N."/>
            <person name="Clum A."/>
            <person name="Copeland A."/>
            <person name="Hainaut M."/>
            <person name="Haridas S."/>
            <person name="Labutti K."/>
            <person name="Lindquist E."/>
            <person name="Lipzen A."/>
            <person name="Khouja H.-R."/>
            <person name="Murat C."/>
            <person name="Ohm R."/>
            <person name="Olson A."/>
            <person name="Spatafora J."/>
            <person name="Veneault-Fourrey C."/>
            <person name="Henrissat B."/>
            <person name="Grigoriev I."/>
            <person name="Martin F."/>
            <person name="Perotto S."/>
        </authorList>
    </citation>
    <scope>NUCLEOTIDE SEQUENCE [LARGE SCALE GENOMIC DNA]</scope>
    <source>
        <strain evidence="2 3">E</strain>
    </source>
</reference>
<dbReference type="GO" id="GO:0030686">
    <property type="term" value="C:90S preribosome"/>
    <property type="evidence" value="ECO:0007669"/>
    <property type="project" value="InterPro"/>
</dbReference>
<dbReference type="InterPro" id="IPR015943">
    <property type="entry name" value="WD40/YVTN_repeat-like_dom_sf"/>
</dbReference>
<dbReference type="PANTHER" id="PTHR44163:SF1">
    <property type="entry name" value="U3 SMALL NUCLEOLAR RNA-ASSOCIATED PROTEIN 4 HOMOLOG"/>
    <property type="match status" value="1"/>
</dbReference>
<sequence length="925" mass="100945">MDIHRCRFVPFPPSTINALAFSHSHISKDQKAAPPRLAVGRANGDIELWNPQGGAWLQETIIRGGKDRSIDGLVWTQDPTEEVDGKIFIGKSRLFSIGYTTTVTEWDFAKGRPLRQASGNHGEIWCIAAQPPISKSEKGADPGQWVGQRLIAGCTDGALVLYSTEDEDLQLQRVLVRPSAKKAKVISVVFQNRNIVVAGCTDSTIRIYDIRNGSTVRNMTLGSGPKGGPKEIIVWSVKALRDGTIVSGDSTGEIKIWDGKLYTLRQRIKSHQQDVLSLATNFDGSAIFSGGMDRRTVVYKPAGKGKGRWAEVAHRRFHTHDVKTMASFEGGGLSVIVSGGPDAAPTVVPLGQYGFENQRSLPFLPQDTLIRSAPKHGLMMNWWDREIHIWHIRKDPDCTDNDEDIENKPPQGRKLVAKILIKGEANITSAALNSEGSLLAVSTNSEIKLFQLRPKVEEDILRVSKLPGPSTCCSGARLIQFSPNGKWLCIIRPDSQILLLRLLTSGTSSASSPTFHPKPTKLTRLDRKTEKHILLGGLGTYDRTIAQLAFSADSRILAVSDISGHIDTFVLTGQEDLSQALPSNLSEAASPSSSPSSSCESESDSDDPDEGNAKKQTICGQTWRRNPSAALIPKLPSAPVVLSFRPSATSSKLPNGTVALHSTRNNPNPISHSLPGGEARLLVITSTSQIYEFEVLKGSLSDWSRRNPTSVFPEEFKRTLETVRGCIWDLSLGRERVWLYSVGWIWMFDLSRDLPSSSSQNGGERGVVVNGSKKRKRNGNGGGSGGRERASGAGGAIPDSQLGMGISRSMKRVIHEEVEEDSQLIQGSMDVDSDTNTPDLPDLSLLRRGSKDGGKRGKGGGSSYEPRPHDWHTFKYRPIMGVVLIGEGEEGLGPEVAVVERPAWEAGLPGRWEGEQEWRDREVGL</sequence>
<dbReference type="InterPro" id="IPR046351">
    <property type="entry name" value="UTP4"/>
</dbReference>
<dbReference type="GO" id="GO:0034455">
    <property type="term" value="C:t-UTP complex"/>
    <property type="evidence" value="ECO:0007669"/>
    <property type="project" value="TreeGrafter"/>
</dbReference>
<feature type="compositionally biased region" description="Low complexity" evidence="1">
    <location>
        <begin position="582"/>
        <end position="600"/>
    </location>
</feature>